<dbReference type="InterPro" id="IPR050051">
    <property type="entry name" value="EccE_dom"/>
</dbReference>
<dbReference type="Proteomes" id="UP001597483">
    <property type="component" value="Unassembled WGS sequence"/>
</dbReference>
<dbReference type="Pfam" id="PF11203">
    <property type="entry name" value="EccE"/>
    <property type="match status" value="1"/>
</dbReference>
<dbReference type="EMBL" id="JBHUKS010000006">
    <property type="protein sequence ID" value="MFD2467637.1"/>
    <property type="molecule type" value="Genomic_DNA"/>
</dbReference>
<feature type="compositionally biased region" description="Low complexity" evidence="1">
    <location>
        <begin position="8"/>
        <end position="24"/>
    </location>
</feature>
<proteinExistence type="predicted"/>
<feature type="region of interest" description="Disordered" evidence="1">
    <location>
        <begin position="1"/>
        <end position="24"/>
    </location>
</feature>
<dbReference type="RefSeq" id="WP_378302539.1">
    <property type="nucleotide sequence ID" value="NZ_JBHUKS010000006.1"/>
</dbReference>
<feature type="compositionally biased region" description="Pro residues" evidence="1">
    <location>
        <begin position="42"/>
        <end position="73"/>
    </location>
</feature>
<organism evidence="3 4">
    <name type="scientific">Amycolatopsis silviterrae</name>
    <dbReference type="NCBI Taxonomy" id="1656914"/>
    <lineage>
        <taxon>Bacteria</taxon>
        <taxon>Bacillati</taxon>
        <taxon>Actinomycetota</taxon>
        <taxon>Actinomycetes</taxon>
        <taxon>Pseudonocardiales</taxon>
        <taxon>Pseudonocardiaceae</taxon>
        <taxon>Amycolatopsis</taxon>
    </lineage>
</organism>
<reference evidence="4" key="1">
    <citation type="journal article" date="2019" name="Int. J. Syst. Evol. Microbiol.">
        <title>The Global Catalogue of Microorganisms (GCM) 10K type strain sequencing project: providing services to taxonomists for standard genome sequencing and annotation.</title>
        <authorList>
            <consortium name="The Broad Institute Genomics Platform"/>
            <consortium name="The Broad Institute Genome Sequencing Center for Infectious Disease"/>
            <person name="Wu L."/>
            <person name="Ma J."/>
        </authorList>
    </citation>
    <scope>NUCLEOTIDE SEQUENCE [LARGE SCALE GENOMIC DNA]</scope>
    <source>
        <strain evidence="4">CGMCC 4.7641</strain>
    </source>
</reference>
<protein>
    <submittedName>
        <fullName evidence="3">Type VII secretion protein EccE</fullName>
    </submittedName>
</protein>
<keyword evidence="4" id="KW-1185">Reference proteome</keyword>
<accession>A0ABW5H303</accession>
<feature type="region of interest" description="Disordered" evidence="1">
    <location>
        <begin position="40"/>
        <end position="79"/>
    </location>
</feature>
<evidence type="ECO:0000259" key="2">
    <source>
        <dbReference type="Pfam" id="PF11203"/>
    </source>
</evidence>
<gene>
    <name evidence="3" type="ORF">ACFSVL_09555</name>
</gene>
<evidence type="ECO:0000313" key="3">
    <source>
        <dbReference type="EMBL" id="MFD2467637.1"/>
    </source>
</evidence>
<feature type="domain" description="Type VII secretion system protein EccE" evidence="2">
    <location>
        <begin position="247"/>
        <end position="319"/>
    </location>
</feature>
<evidence type="ECO:0000256" key="1">
    <source>
        <dbReference type="SAM" id="MobiDB-lite"/>
    </source>
</evidence>
<evidence type="ECO:0000313" key="4">
    <source>
        <dbReference type="Proteomes" id="UP001597483"/>
    </source>
</evidence>
<name>A0ABW5H303_9PSEU</name>
<sequence length="414" mass="42589">MDSRDQAAARVSRPAPAPRATGAPTLVVSAAATAAPAYARTPAPPPTFAVPAPPPAPAPPPRPAPPMPPPAPAPTARSHPVPRAVRIELPQVVCWQLSVVAVLATLDRPWPVLAAAATGAAILLALTGIRVHGKWLGELAGLGCRFLLRQRRHDLPASAAKATALLGLLLPGSAVRPFETAQGTTSAISHAHGLTALLAPAHPRTFPAPATLLPPQSSEDPEFAVQVAFHAGARPWIWLAASALRSADRPGDAELELALRNALRRIRRALGRAGIPADPPAEDAVEAALTALAHVDGGRDELREDWRFWRTGPVSQACFVLEGWAALDGPTAATLIARLLAPVAGVAVSLTVSARTGGGQSAVLRLAALTEAAVDATAARFARGLASGGVRLSRLDGGHFPALATSLPIGSFPQ</sequence>
<comment type="caution">
    <text evidence="3">The sequence shown here is derived from an EMBL/GenBank/DDBJ whole genome shotgun (WGS) entry which is preliminary data.</text>
</comment>